<feature type="transmembrane region" description="Helical" evidence="1">
    <location>
        <begin position="686"/>
        <end position="705"/>
    </location>
</feature>
<dbReference type="VEuPathDB" id="FungiDB:RhiirA1_541521"/>
<dbReference type="EMBL" id="LLXJ01000452">
    <property type="protein sequence ID" value="PKC09512.1"/>
    <property type="molecule type" value="Genomic_DNA"/>
</dbReference>
<comment type="caution">
    <text evidence="2">The sequence shown here is derived from an EMBL/GenBank/DDBJ whole genome shotgun (WGS) entry which is preliminary data.</text>
</comment>
<dbReference type="Proteomes" id="UP000232722">
    <property type="component" value="Unassembled WGS sequence"/>
</dbReference>
<reference evidence="2 3" key="1">
    <citation type="submission" date="2016-04" db="EMBL/GenBank/DDBJ databases">
        <title>Genome analyses suggest a sexual origin of heterokaryosis in a supposedly ancient asexual fungus.</title>
        <authorList>
            <person name="Ropars J."/>
            <person name="Sedzielewska K."/>
            <person name="Noel J."/>
            <person name="Charron P."/>
            <person name="Farinelli L."/>
            <person name="Marton T."/>
            <person name="Kruger M."/>
            <person name="Pelin A."/>
            <person name="Brachmann A."/>
            <person name="Corradi N."/>
        </authorList>
    </citation>
    <scope>NUCLEOTIDE SEQUENCE [LARGE SCALE GENOMIC DNA]</scope>
    <source>
        <strain evidence="2 3">A5</strain>
    </source>
</reference>
<keyword evidence="1" id="KW-0472">Membrane</keyword>
<keyword evidence="1" id="KW-1133">Transmembrane helix</keyword>
<organism evidence="2 3">
    <name type="scientific">Rhizophagus irregularis</name>
    <dbReference type="NCBI Taxonomy" id="588596"/>
    <lineage>
        <taxon>Eukaryota</taxon>
        <taxon>Fungi</taxon>
        <taxon>Fungi incertae sedis</taxon>
        <taxon>Mucoromycota</taxon>
        <taxon>Glomeromycotina</taxon>
        <taxon>Glomeromycetes</taxon>
        <taxon>Glomerales</taxon>
        <taxon>Glomeraceae</taxon>
        <taxon>Rhizophagus</taxon>
    </lineage>
</organism>
<feature type="transmembrane region" description="Helical" evidence="1">
    <location>
        <begin position="743"/>
        <end position="765"/>
    </location>
</feature>
<keyword evidence="1" id="KW-0812">Transmembrane</keyword>
<evidence type="ECO:0000313" key="3">
    <source>
        <dbReference type="Proteomes" id="UP000232722"/>
    </source>
</evidence>
<feature type="transmembrane region" description="Helical" evidence="1">
    <location>
        <begin position="712"/>
        <end position="731"/>
    </location>
</feature>
<accession>A0A2N0PRQ5</accession>
<sequence>MWKMRSISRNLFIKVFTLIIIILCIYPLNTKAQIRKISYTEVIDYGGVPPHVWDARTYDDGTVVVRIIGNCSYEMFSLRIINTDGTIVIKDIKLEGVQQFNYCFKYKNNNDIIKYELIRKNQILVLYYNATDVDDVNTYEEYGIIIDFDGKIYDKTSFGKFKFTDQVEVELNIDREKGFIVVKYSEDEASTWQQYKVDSDGKFIALAKGVIDNNVTIDNSAIFPTVDGDYAIAYYEDLTNNNNNSSINAIKAIDSLAPKGELFVELIGYNKNGSTTFLLYQNQYSELIYSSVFCGFNYVRVGQTCSLITTKSRNGNYNIKINFLSSGSIVLSSNIHYNFPVISNMTIVLRNLPFGGYLVSSSTKAQNFLYIFLFTENGTSISLQSNIVGNYLILPNNTVLFSRIGMNSNSYNSWNFDVIDVPKSVDDNGYLNANIISTYPEINSSVGLGINNISINYNHPIELSDGRLLIYQLLDDQTILLRQNISCTDDNSKCKIFNNNKNVIIQIFRFTFGISGNYFIKIENNFVKDITYKEPLLGVGAHIWKFNFINEKEYDITRSTSGLVRLTVPGTKYFQNLSISDQDQFVDQLLNDIAETVQIQLSRLSKSNVNQIDPSSNQKQLLISIFIEETKNQDEKDVNTIIRDINDAIIYKDQTLIGMGDSTTYLDSNYGFVPAPNYWQEYKFKLLGIIISVIILVVLFVLAYLREREGRNFAIFKVAIFIFDFIVDILFLVNNSKDIPRLYIPSLIFFTLPIGFNIIMAFVIISGENMRPEFFHWFTKNFRLASVFTVLSGANVEILSILGSNLAGLKIFQAPFSNSAKSIIFWGGITNIFIEDIPQVIIQILFEFNSITYDIIPKLTLYTSVINLTINIVGRLYQVVSYIRNRRHLHFF</sequence>
<name>A0A2N0PRQ5_9GLOM</name>
<reference evidence="2 3" key="2">
    <citation type="submission" date="2017-09" db="EMBL/GenBank/DDBJ databases">
        <title>Extensive intraspecific genome diversity in a model arbuscular mycorrhizal fungus.</title>
        <authorList>
            <person name="Chen E.C."/>
            <person name="Morin E."/>
            <person name="Beaudet D."/>
            <person name="Noel J."/>
            <person name="Ndikumana S."/>
            <person name="Charron P."/>
            <person name="St-Onge C."/>
            <person name="Giorgi J."/>
            <person name="Grigoriev I.V."/>
            <person name="Roux C."/>
            <person name="Martin F.M."/>
            <person name="Corradi N."/>
        </authorList>
    </citation>
    <scope>NUCLEOTIDE SEQUENCE [LARGE SCALE GENOMIC DNA]</scope>
    <source>
        <strain evidence="2 3">A5</strain>
    </source>
</reference>
<proteinExistence type="predicted"/>
<dbReference type="VEuPathDB" id="FungiDB:FUN_013964"/>
<evidence type="ECO:0000313" key="2">
    <source>
        <dbReference type="EMBL" id="PKC09512.1"/>
    </source>
</evidence>
<dbReference type="VEuPathDB" id="FungiDB:RhiirFUN_017120"/>
<dbReference type="AlphaFoldDB" id="A0A2N0PRQ5"/>
<gene>
    <name evidence="2" type="ORF">RhiirA5_499181</name>
</gene>
<evidence type="ECO:0000256" key="1">
    <source>
        <dbReference type="SAM" id="Phobius"/>
    </source>
</evidence>
<feature type="transmembrane region" description="Helical" evidence="1">
    <location>
        <begin position="12"/>
        <end position="28"/>
    </location>
</feature>
<protein>
    <submittedName>
        <fullName evidence="2">Uncharacterized protein</fullName>
    </submittedName>
</protein>